<dbReference type="KEGG" id="tah:SU86_004615"/>
<keyword evidence="2 3" id="KW-0560">Oxidoreductase</keyword>
<dbReference type="SUPFAM" id="SSF55035">
    <property type="entry name" value="NAD-binding domain of HMG-CoA reductase"/>
    <property type="match status" value="1"/>
</dbReference>
<dbReference type="SUPFAM" id="SSF56542">
    <property type="entry name" value="Substrate-binding domain of HMG-CoA reductase"/>
    <property type="match status" value="1"/>
</dbReference>
<evidence type="ECO:0000256" key="2">
    <source>
        <dbReference type="ARBA" id="ARBA00023002"/>
    </source>
</evidence>
<accession>A0A3G1B4U0</accession>
<gene>
    <name evidence="4" type="ORF">SU86_004615</name>
</gene>
<dbReference type="Gene3D" id="3.90.770.10">
    <property type="entry name" value="3-hydroxy-3-methylglutaryl-coenzyme A Reductase, Chain A, domain 2"/>
    <property type="match status" value="2"/>
</dbReference>
<dbReference type="InterPro" id="IPR023076">
    <property type="entry name" value="HMG_CoA_Rdtase_CS"/>
</dbReference>
<keyword evidence="5" id="KW-1185">Reference proteome</keyword>
<proteinExistence type="inferred from homology"/>
<evidence type="ECO:0000256" key="1">
    <source>
        <dbReference type="ARBA" id="ARBA00007661"/>
    </source>
</evidence>
<dbReference type="PROSITE" id="PS50065">
    <property type="entry name" value="HMG_COA_REDUCTASE_4"/>
    <property type="match status" value="1"/>
</dbReference>
<dbReference type="InterPro" id="IPR023074">
    <property type="entry name" value="HMG_CoA_Rdtase_cat_sf"/>
</dbReference>
<dbReference type="OrthoDB" id="10981at2157"/>
<dbReference type="Gene3D" id="1.10.8.660">
    <property type="match status" value="1"/>
</dbReference>
<sequence length="415" mass="44539">MDSTFSRFFEKNRNERLDIVSKFANLTKEERKMLESSGGIGFDQADKMVENAIGTFSFPLGVATNFVVNKKEYLVPMVIEEPSVIAAASKAAKIAKIHGGFIMYNDESYSIGQIQLLNVDVTEATSKILQHSDEILDLANSKSMTLSKIGKGAKEVSCKEITTDSGPMLIIELLIDVGDAMGANVTNTMCEGVAPLIEKISGGKTLLKILSNYSTRRLVGGTAVFDKQELGGGDIVDNIVLAYQFADNDEYRAVTHNKGIMNGIIAVANATGQDTRAIEAAAHAYAAKTGRYRSLTQWSKDSDGNLIGKIKVPLSVGIVGGIINVHPTAKICTKILQIQSASELACVIVAVGLAQNLSAIRALASEGIQKGHMKLHARNIASAAGAKPDQIDEIAEKMTHEGKISINRAKELLEK</sequence>
<name>A0A3G1B4U0_9ARCH</name>
<evidence type="ECO:0000313" key="4">
    <source>
        <dbReference type="EMBL" id="AJZ75768.1"/>
    </source>
</evidence>
<dbReference type="STRING" id="1603555.SU86_004615"/>
<dbReference type="RefSeq" id="WP_048188622.1">
    <property type="nucleotide sequence ID" value="NZ_CP011097.1"/>
</dbReference>
<dbReference type="InterPro" id="IPR009023">
    <property type="entry name" value="HMG_CoA_Rdtase_NAD(P)-bd_sf"/>
</dbReference>
<dbReference type="NCBIfam" id="TIGR00532">
    <property type="entry name" value="HMG_CoA_R_NAD"/>
    <property type="match status" value="1"/>
</dbReference>
<comment type="similarity">
    <text evidence="1 3">Belongs to the HMG-CoA reductase family.</text>
</comment>
<dbReference type="GO" id="GO:0015936">
    <property type="term" value="P:coenzyme A metabolic process"/>
    <property type="evidence" value="ECO:0007669"/>
    <property type="project" value="InterPro"/>
</dbReference>
<dbReference type="InterPro" id="IPR009029">
    <property type="entry name" value="HMG_CoA_Rdtase_sub-bd_dom_sf"/>
</dbReference>
<dbReference type="PROSITE" id="PS01192">
    <property type="entry name" value="HMG_COA_REDUCTASE_3"/>
    <property type="match status" value="1"/>
</dbReference>
<dbReference type="AlphaFoldDB" id="A0A3G1B4U0"/>
<evidence type="ECO:0000313" key="5">
    <source>
        <dbReference type="Proteomes" id="UP000266745"/>
    </source>
</evidence>
<dbReference type="GO" id="GO:0004420">
    <property type="term" value="F:hydroxymethylglutaryl-CoA reductase (NADPH) activity"/>
    <property type="evidence" value="ECO:0007669"/>
    <property type="project" value="InterPro"/>
</dbReference>
<dbReference type="Proteomes" id="UP000266745">
    <property type="component" value="Chromosome"/>
</dbReference>
<dbReference type="Pfam" id="PF00368">
    <property type="entry name" value="HMG-CoA_red"/>
    <property type="match status" value="1"/>
</dbReference>
<dbReference type="GeneID" id="24875679"/>
<evidence type="ECO:0000256" key="3">
    <source>
        <dbReference type="RuleBase" id="RU361219"/>
    </source>
</evidence>
<dbReference type="InterPro" id="IPR002202">
    <property type="entry name" value="HMG_CoA_Rdtase"/>
</dbReference>
<dbReference type="CDD" id="cd00644">
    <property type="entry name" value="HMG-CoA_reductase_classII"/>
    <property type="match status" value="1"/>
</dbReference>
<reference evidence="4 5" key="1">
    <citation type="journal article" date="2016" name="Sci. Rep.">
        <title>A novel ammonia-oxidizing archaeon from wastewater treatment plant: Its enrichment, physiological and genomic characteristics.</title>
        <authorList>
            <person name="Li Y."/>
            <person name="Ding K."/>
            <person name="Wen X."/>
            <person name="Zhang B."/>
            <person name="Shen B."/>
            <person name="Yang Y."/>
        </authorList>
    </citation>
    <scope>NUCLEOTIDE SEQUENCE [LARGE SCALE GENOMIC DNA]</scope>
    <source>
        <strain evidence="4 5">SAT1</strain>
    </source>
</reference>
<dbReference type="PANTHER" id="PTHR10572:SF24">
    <property type="entry name" value="3-HYDROXY-3-METHYLGLUTARYL-COENZYME A REDUCTASE"/>
    <property type="match status" value="1"/>
</dbReference>
<protein>
    <recommendedName>
        <fullName evidence="3">3-hydroxy-3-methylglutaryl coenzyme A reductase</fullName>
        <shortName evidence="3">HMG-CoA reductase</shortName>
    </recommendedName>
</protein>
<dbReference type="PRINTS" id="PR00071">
    <property type="entry name" value="HMGCOARDTASE"/>
</dbReference>
<dbReference type="EMBL" id="CP011097">
    <property type="protein sequence ID" value="AJZ75768.1"/>
    <property type="molecule type" value="Genomic_DNA"/>
</dbReference>
<organism evidence="4 5">
    <name type="scientific">Candidatus Nitrosotenuis cloacae</name>
    <dbReference type="NCBI Taxonomy" id="1603555"/>
    <lineage>
        <taxon>Archaea</taxon>
        <taxon>Nitrososphaerota</taxon>
        <taxon>Candidatus Nitrosotenuis</taxon>
    </lineage>
</organism>
<dbReference type="PANTHER" id="PTHR10572">
    <property type="entry name" value="3-HYDROXY-3-METHYLGLUTARYL-COENZYME A REDUCTASE"/>
    <property type="match status" value="1"/>
</dbReference>
<dbReference type="InterPro" id="IPR004553">
    <property type="entry name" value="HMG_CoA_Rdtase_bac-typ"/>
</dbReference>